<dbReference type="PATRIC" id="fig|1359163.3.peg.643"/>
<dbReference type="PANTHER" id="PTHR43181">
    <property type="entry name" value="2-C-METHYL-D-ERYTHRITOL 2,4-CYCLODIPHOSPHATE SYNTHASE, CHLOROPLASTIC"/>
    <property type="match status" value="1"/>
</dbReference>
<dbReference type="CDD" id="cd00554">
    <property type="entry name" value="MECDP_synthase"/>
    <property type="match status" value="1"/>
</dbReference>
<comment type="subunit">
    <text evidence="2">Homotrimer.</text>
</comment>
<comment type="pathway">
    <text evidence="2">Isoprenoid biosynthesis; isopentenyl diphosphate biosynthesis via DXP pathway; isopentenyl diphosphate from 1-deoxy-D-xylulose 5-phosphate: step 4/6.</text>
</comment>
<dbReference type="Gene3D" id="3.30.1330.50">
    <property type="entry name" value="2-C-methyl-D-erythritol 2,4-cyclodiphosphate synthase"/>
    <property type="match status" value="1"/>
</dbReference>
<feature type="site" description="Transition state stabilizer" evidence="2">
    <location>
        <position position="46"/>
    </location>
</feature>
<feature type="binding site" evidence="2">
    <location>
        <begin position="73"/>
        <end position="77"/>
    </location>
    <ligand>
        <name>4-CDP-2-C-methyl-D-erythritol 2-phosphate</name>
        <dbReference type="ChEBI" id="CHEBI:57919"/>
    </ligand>
</feature>
<sequence length="170" mass="18668">MLNNKPLFRVGIGYDVHQLINTDDANEQFITICGVKIHHNKKINAHSDGDLGIHVLTDAILGCIGCGSIGQHFPNTNPKLYKINSSIFLLEAQKKAKDKGYIISNIDIIIICQQPKIMPYALQMKKYLANLLKIDLNAINIKAVTTEKLGFIGKEKGIAAQAIVGCTLIT</sequence>
<dbReference type="NCBIfam" id="TIGR00151">
    <property type="entry name" value="ispF"/>
    <property type="match status" value="1"/>
</dbReference>
<feature type="domain" description="2-C-methyl-D-erythritol 2,4-cyclodiphosphate synthase" evidence="4">
    <location>
        <begin position="8"/>
        <end position="164"/>
    </location>
</feature>
<keyword evidence="2 3" id="KW-0456">Lyase</keyword>
<feature type="site" description="Transition state stabilizer" evidence="2">
    <location>
        <position position="145"/>
    </location>
</feature>
<keyword evidence="2" id="KW-0479">Metal-binding</keyword>
<feature type="binding site" evidence="2">
    <location>
        <position position="54"/>
    </location>
    <ligand>
        <name>a divalent metal cation</name>
        <dbReference type="ChEBI" id="CHEBI:60240"/>
    </ligand>
</feature>
<dbReference type="GO" id="GO:0016114">
    <property type="term" value="P:terpenoid biosynthetic process"/>
    <property type="evidence" value="ECO:0007669"/>
    <property type="project" value="InterPro"/>
</dbReference>
<comment type="caution">
    <text evidence="2">Lacks conserved residue(s) required for the propagation of feature annotation.</text>
</comment>
<name>A0A0F3NMK8_9RICK</name>
<feature type="binding site" evidence="2">
    <location>
        <begin position="15"/>
        <end position="17"/>
    </location>
    <ligand>
        <name>4-CDP-2-C-methyl-D-erythritol 2-phosphate</name>
        <dbReference type="ChEBI" id="CHEBI:57919"/>
    </ligand>
</feature>
<keyword evidence="6" id="KW-1185">Reference proteome</keyword>
<dbReference type="STRING" id="1359163.NLO413_0664"/>
<feature type="binding site" evidence="2">
    <location>
        <position position="17"/>
    </location>
    <ligand>
        <name>a divalent metal cation</name>
        <dbReference type="ChEBI" id="CHEBI:60240"/>
    </ligand>
</feature>
<feature type="binding site" evidence="2">
    <location>
        <position position="151"/>
    </location>
    <ligand>
        <name>4-CDP-2-C-methyl-D-erythritol 2-phosphate</name>
        <dbReference type="ChEBI" id="CHEBI:57919"/>
    </ligand>
</feature>
<comment type="similarity">
    <text evidence="2 3">Belongs to the IspF family.</text>
</comment>
<evidence type="ECO:0000259" key="4">
    <source>
        <dbReference type="Pfam" id="PF02542"/>
    </source>
</evidence>
<evidence type="ECO:0000313" key="6">
    <source>
        <dbReference type="Proteomes" id="UP000033562"/>
    </source>
</evidence>
<organism evidence="5 6">
    <name type="scientific">Candidatus Neoehrlichia procyonis str. RAC413</name>
    <dbReference type="NCBI Taxonomy" id="1359163"/>
    <lineage>
        <taxon>Bacteria</taxon>
        <taxon>Pseudomonadati</taxon>
        <taxon>Pseudomonadota</taxon>
        <taxon>Alphaproteobacteria</taxon>
        <taxon>Rickettsiales</taxon>
        <taxon>Anaplasmataceae</taxon>
        <taxon>Candidatus Neoehrlichia</taxon>
    </lineage>
</organism>
<feature type="binding site" evidence="2">
    <location>
        <position position="154"/>
    </location>
    <ligand>
        <name>4-CDP-2-C-methyl-D-erythritol 2-phosphate</name>
        <dbReference type="ChEBI" id="CHEBI:57919"/>
    </ligand>
</feature>
<evidence type="ECO:0000256" key="2">
    <source>
        <dbReference type="HAMAP-Rule" id="MF_00107"/>
    </source>
</evidence>
<dbReference type="Proteomes" id="UP000033562">
    <property type="component" value="Unassembled WGS sequence"/>
</dbReference>
<comment type="caution">
    <text evidence="5">The sequence shown here is derived from an EMBL/GenBank/DDBJ whole genome shotgun (WGS) entry which is preliminary data.</text>
</comment>
<proteinExistence type="inferred from homology"/>
<dbReference type="Pfam" id="PF02542">
    <property type="entry name" value="YgbB"/>
    <property type="match status" value="1"/>
</dbReference>
<evidence type="ECO:0000256" key="1">
    <source>
        <dbReference type="ARBA" id="ARBA00023229"/>
    </source>
</evidence>
<comment type="cofactor">
    <cofactor evidence="2">
        <name>a divalent metal cation</name>
        <dbReference type="ChEBI" id="CHEBI:60240"/>
    </cofactor>
    <text evidence="2">Binds 1 divalent metal cation per subunit.</text>
</comment>
<dbReference type="PANTHER" id="PTHR43181:SF1">
    <property type="entry name" value="2-C-METHYL-D-ERYTHRITOL 2,4-CYCLODIPHOSPHATE SYNTHASE, CHLOROPLASTIC"/>
    <property type="match status" value="1"/>
</dbReference>
<dbReference type="UniPathway" id="UPA00056">
    <property type="reaction ID" value="UER00095"/>
</dbReference>
<comment type="catalytic activity">
    <reaction evidence="2 3">
        <text>4-CDP-2-C-methyl-D-erythritol 2-phosphate = 2-C-methyl-D-erythritol 2,4-cyclic diphosphate + CMP</text>
        <dbReference type="Rhea" id="RHEA:23864"/>
        <dbReference type="ChEBI" id="CHEBI:57919"/>
        <dbReference type="ChEBI" id="CHEBI:58483"/>
        <dbReference type="ChEBI" id="CHEBI:60377"/>
        <dbReference type="EC" id="4.6.1.12"/>
    </reaction>
</comment>
<dbReference type="GO" id="GO:0046872">
    <property type="term" value="F:metal ion binding"/>
    <property type="evidence" value="ECO:0007669"/>
    <property type="project" value="UniProtKB-KW"/>
</dbReference>
<dbReference type="InterPro" id="IPR003526">
    <property type="entry name" value="MECDP_synthase"/>
</dbReference>
<dbReference type="HAMAP" id="MF_00107">
    <property type="entry name" value="IspF"/>
    <property type="match status" value="1"/>
</dbReference>
<accession>A0A0F3NMK8</accession>
<feature type="binding site" evidence="2">
    <location>
        <begin position="46"/>
        <end position="47"/>
    </location>
    <ligand>
        <name>4-CDP-2-C-methyl-D-erythritol 2-phosphate</name>
        <dbReference type="ChEBI" id="CHEBI:57919"/>
    </ligand>
</feature>
<dbReference type="SUPFAM" id="SSF69765">
    <property type="entry name" value="IpsF-like"/>
    <property type="match status" value="1"/>
</dbReference>
<reference evidence="5 6" key="1">
    <citation type="submission" date="2015-02" db="EMBL/GenBank/DDBJ databases">
        <title>Genome Sequencing of Rickettsiales.</title>
        <authorList>
            <person name="Daugherty S.C."/>
            <person name="Su Q."/>
            <person name="Abolude K."/>
            <person name="Beier-Sexton M."/>
            <person name="Carlyon J.A."/>
            <person name="Carter R."/>
            <person name="Day N.P."/>
            <person name="Dumler S.J."/>
            <person name="Dyachenko V."/>
            <person name="Godinez A."/>
            <person name="Kurtti T.J."/>
            <person name="Lichay M."/>
            <person name="Mullins K.E."/>
            <person name="Ott S."/>
            <person name="Pappas-Brown V."/>
            <person name="Paris D.H."/>
            <person name="Patel P."/>
            <person name="Richards A.L."/>
            <person name="Sadzewicz L."/>
            <person name="Sears K."/>
            <person name="Seidman D."/>
            <person name="Sengamalay N."/>
            <person name="Stenos J."/>
            <person name="Tallon L.J."/>
            <person name="Vincent G."/>
            <person name="Fraser C.M."/>
            <person name="Munderloh U."/>
            <person name="Dunning-Hotopp J.C."/>
        </authorList>
    </citation>
    <scope>NUCLEOTIDE SEQUENCE [LARGE SCALE GENOMIC DNA]</scope>
    <source>
        <strain evidence="5 6">RAC413</strain>
    </source>
</reference>
<evidence type="ECO:0000256" key="3">
    <source>
        <dbReference type="RuleBase" id="RU004395"/>
    </source>
</evidence>
<dbReference type="GO" id="GO:0008685">
    <property type="term" value="F:2-C-methyl-D-erythritol 2,4-cyclodiphosphate synthase activity"/>
    <property type="evidence" value="ECO:0007669"/>
    <property type="project" value="UniProtKB-UniRule"/>
</dbReference>
<dbReference type="RefSeq" id="WP_045809022.1">
    <property type="nucleotide sequence ID" value="NZ_LANX01000001.1"/>
</dbReference>
<dbReference type="EMBL" id="LANX01000001">
    <property type="protein sequence ID" value="KJV69280.1"/>
    <property type="molecule type" value="Genomic_DNA"/>
</dbReference>
<evidence type="ECO:0000313" key="5">
    <source>
        <dbReference type="EMBL" id="KJV69280.1"/>
    </source>
</evidence>
<dbReference type="EC" id="4.6.1.12" evidence="2 3"/>
<keyword evidence="1 2" id="KW-0414">Isoprene biosynthesis</keyword>
<dbReference type="OrthoDB" id="9804336at2"/>
<feature type="binding site" evidence="2">
    <location>
        <position position="15"/>
    </location>
    <ligand>
        <name>a divalent metal cation</name>
        <dbReference type="ChEBI" id="CHEBI:60240"/>
    </ligand>
</feature>
<dbReference type="GO" id="GO:0019288">
    <property type="term" value="P:isopentenyl diphosphate biosynthetic process, methylerythritol 4-phosphate pathway"/>
    <property type="evidence" value="ECO:0007669"/>
    <property type="project" value="UniProtKB-UniRule"/>
</dbReference>
<protein>
    <recommendedName>
        <fullName evidence="2 3">2-C-methyl-D-erythritol 2,4-cyclodiphosphate synthase</fullName>
        <shortName evidence="2">MECDP-synthase</shortName>
        <shortName evidence="2">MECPP-synthase</shortName>
        <shortName evidence="2">MECPS</shortName>
        <ecNumber evidence="2 3">4.6.1.12</ecNumber>
    </recommendedName>
</protein>
<comment type="function">
    <text evidence="2">Involved in the biosynthesis of isopentenyl diphosphate (IPP) and dimethylallyl diphosphate (DMAPP), two major building blocks of isoprenoid compounds. Catalyzes the conversion of 4-diphosphocytidyl-2-C-methyl-D-erythritol 2-phosphate (CDP-ME2P) to 2-C-methyl-D-erythritol 2,4-cyclodiphosphate (ME-CPP) with a corresponding release of cytidine 5-monophosphate (CMP).</text>
</comment>
<dbReference type="AlphaFoldDB" id="A0A0F3NMK8"/>
<gene>
    <name evidence="2 5" type="primary">ispF</name>
    <name evidence="5" type="ORF">NLO413_0664</name>
</gene>
<dbReference type="InterPro" id="IPR036571">
    <property type="entry name" value="MECDP_synthase_sf"/>
</dbReference>